<reference evidence="3" key="1">
    <citation type="submission" date="2022-06" db="EMBL/GenBank/DDBJ databases">
        <title>Sneathiella actinostolidae sp. nov., isolated from a sea anemonein the Western Pacific Ocean.</title>
        <authorList>
            <person name="Wei M.J."/>
        </authorList>
    </citation>
    <scope>NUCLEOTIDE SEQUENCE</scope>
    <source>
        <strain evidence="3">PHK-P5</strain>
    </source>
</reference>
<feature type="chain" id="PRO_5046014708" evidence="2">
    <location>
        <begin position="24"/>
        <end position="220"/>
    </location>
</feature>
<organism evidence="3 4">
    <name type="scientific">Sneathiella marina</name>
    <dbReference type="NCBI Taxonomy" id="2950108"/>
    <lineage>
        <taxon>Bacteria</taxon>
        <taxon>Pseudomonadati</taxon>
        <taxon>Pseudomonadota</taxon>
        <taxon>Alphaproteobacteria</taxon>
        <taxon>Sneathiellales</taxon>
        <taxon>Sneathiellaceae</taxon>
        <taxon>Sneathiella</taxon>
    </lineage>
</organism>
<accession>A0ABY4WCH2</accession>
<dbReference type="RefSeq" id="WP_251937254.1">
    <property type="nucleotide sequence ID" value="NZ_CP098747.1"/>
</dbReference>
<feature type="region of interest" description="Disordered" evidence="1">
    <location>
        <begin position="182"/>
        <end position="220"/>
    </location>
</feature>
<dbReference type="InterPro" id="IPR019027">
    <property type="entry name" value="Pilus_biogenesis_CpaD-related"/>
</dbReference>
<evidence type="ECO:0000256" key="1">
    <source>
        <dbReference type="SAM" id="MobiDB-lite"/>
    </source>
</evidence>
<keyword evidence="4" id="KW-1185">Reference proteome</keyword>
<feature type="signal peptide" evidence="2">
    <location>
        <begin position="1"/>
        <end position="23"/>
    </location>
</feature>
<evidence type="ECO:0000313" key="3">
    <source>
        <dbReference type="EMBL" id="USG62944.1"/>
    </source>
</evidence>
<dbReference type="PROSITE" id="PS51257">
    <property type="entry name" value="PROKAR_LIPOPROTEIN"/>
    <property type="match status" value="1"/>
</dbReference>
<dbReference type="EMBL" id="CP098747">
    <property type="protein sequence ID" value="USG62944.1"/>
    <property type="molecule type" value="Genomic_DNA"/>
</dbReference>
<dbReference type="Proteomes" id="UP001056291">
    <property type="component" value="Chromosome"/>
</dbReference>
<keyword evidence="3" id="KW-0449">Lipoprotein</keyword>
<evidence type="ECO:0000313" key="4">
    <source>
        <dbReference type="Proteomes" id="UP001056291"/>
    </source>
</evidence>
<name>A0ABY4WCH2_9PROT</name>
<keyword evidence="2" id="KW-0732">Signal</keyword>
<protein>
    <submittedName>
        <fullName evidence="3">CpaD family pilus assembly lipoprotein</fullName>
    </submittedName>
</protein>
<sequence>MKRLNLISLVALSAVTVACSPVAFDPSFTETATPQNAQLEKQISVDKLTPTVIVEFAPGRAGMSDLSKGKILGFLEAQGIGFGDDVEVELPTFVGNGGLNEQRFGEVSEFLQDRGFKVLPVITKENSRNTLRVYFTKYVATVDPDCENGWYRPKGLGYENLPLPNMGCTTANALAGMIENPKDLVDPNDSSPTIGERAAKSVQKYRGGAAGGGSSSSESN</sequence>
<evidence type="ECO:0000256" key="2">
    <source>
        <dbReference type="SAM" id="SignalP"/>
    </source>
</evidence>
<dbReference type="Pfam" id="PF09476">
    <property type="entry name" value="Pilus_CpaD"/>
    <property type="match status" value="1"/>
</dbReference>
<gene>
    <name evidence="3" type="ORF">NBZ79_08130</name>
</gene>
<proteinExistence type="predicted"/>